<feature type="transmembrane region" description="Helical" evidence="1">
    <location>
        <begin position="53"/>
        <end position="76"/>
    </location>
</feature>
<evidence type="ECO:0000256" key="1">
    <source>
        <dbReference type="SAM" id="Phobius"/>
    </source>
</evidence>
<keyword evidence="1" id="KW-0472">Membrane</keyword>
<evidence type="ECO:0000313" key="2">
    <source>
        <dbReference type="EMBL" id="MBB5720814.1"/>
    </source>
</evidence>
<organism evidence="2 3">
    <name type="scientific">Yoonia ponticola</name>
    <dbReference type="NCBI Taxonomy" id="1524255"/>
    <lineage>
        <taxon>Bacteria</taxon>
        <taxon>Pseudomonadati</taxon>
        <taxon>Pseudomonadota</taxon>
        <taxon>Alphaproteobacteria</taxon>
        <taxon>Rhodobacterales</taxon>
        <taxon>Paracoccaceae</taxon>
        <taxon>Yoonia</taxon>
    </lineage>
</organism>
<dbReference type="Proteomes" id="UP000535415">
    <property type="component" value="Unassembled WGS sequence"/>
</dbReference>
<keyword evidence="3" id="KW-1185">Reference proteome</keyword>
<dbReference type="EMBL" id="JACIJM010000001">
    <property type="protein sequence ID" value="MBB5720814.1"/>
    <property type="molecule type" value="Genomic_DNA"/>
</dbReference>
<reference evidence="2 3" key="1">
    <citation type="submission" date="2020-08" db="EMBL/GenBank/DDBJ databases">
        <title>Genomic Encyclopedia of Type Strains, Phase IV (KMG-IV): sequencing the most valuable type-strain genomes for metagenomic binning, comparative biology and taxonomic classification.</title>
        <authorList>
            <person name="Goeker M."/>
        </authorList>
    </citation>
    <scope>NUCLEOTIDE SEQUENCE [LARGE SCALE GENOMIC DNA]</scope>
    <source>
        <strain evidence="2 3">DSM 101064</strain>
    </source>
</reference>
<protein>
    <submittedName>
        <fullName evidence="2">Mg/Co/Ni transporter MgtE</fullName>
    </submittedName>
</protein>
<feature type="transmembrane region" description="Helical" evidence="1">
    <location>
        <begin position="24"/>
        <end position="41"/>
    </location>
</feature>
<dbReference type="NCBIfam" id="NF038050">
    <property type="entry name" value="NrtS"/>
    <property type="match status" value="1"/>
</dbReference>
<accession>A0A7W9BHX1</accession>
<gene>
    <name evidence="2" type="ORF">FHS72_000418</name>
</gene>
<keyword evidence="1" id="KW-1133">Transmembrane helix</keyword>
<dbReference type="RefSeq" id="WP_183524786.1">
    <property type="nucleotide sequence ID" value="NZ_JACIJM010000001.1"/>
</dbReference>
<dbReference type="AlphaFoldDB" id="A0A7W9BHX1"/>
<proteinExistence type="predicted"/>
<name>A0A7W9BHX1_9RHOB</name>
<sequence>MTAAGQVGAGFWQIATRRQVIKRAGRIALIVGVILAAINHGDRILNLDMNWAAFARIALTFCVPYAVSTYSSVLAIRESEG</sequence>
<keyword evidence="1" id="KW-0812">Transmembrane</keyword>
<dbReference type="InterPro" id="IPR047700">
    <property type="entry name" value="NrtS-like"/>
</dbReference>
<comment type="caution">
    <text evidence="2">The sequence shown here is derived from an EMBL/GenBank/DDBJ whole genome shotgun (WGS) entry which is preliminary data.</text>
</comment>
<evidence type="ECO:0000313" key="3">
    <source>
        <dbReference type="Proteomes" id="UP000535415"/>
    </source>
</evidence>